<name>A0A7S2KME2_9DINO</name>
<dbReference type="PANTHER" id="PTHR43798:SF31">
    <property type="entry name" value="AB HYDROLASE SUPERFAMILY PROTEIN YCLE"/>
    <property type="match status" value="1"/>
</dbReference>
<dbReference type="SUPFAM" id="SSF53474">
    <property type="entry name" value="alpha/beta-Hydrolases"/>
    <property type="match status" value="1"/>
</dbReference>
<dbReference type="PANTHER" id="PTHR43798">
    <property type="entry name" value="MONOACYLGLYCEROL LIPASE"/>
    <property type="match status" value="1"/>
</dbReference>
<protein>
    <recommendedName>
        <fullName evidence="2">AB hydrolase-1 domain-containing protein</fullName>
    </recommendedName>
</protein>
<evidence type="ECO:0000256" key="1">
    <source>
        <dbReference type="ARBA" id="ARBA00022801"/>
    </source>
</evidence>
<accession>A0A7S2KME2</accession>
<dbReference type="InterPro" id="IPR029058">
    <property type="entry name" value="AB_hydrolase_fold"/>
</dbReference>
<dbReference type="EMBL" id="HBGW01049261">
    <property type="protein sequence ID" value="CAD9581213.1"/>
    <property type="molecule type" value="Transcribed_RNA"/>
</dbReference>
<dbReference type="GO" id="GO:0016020">
    <property type="term" value="C:membrane"/>
    <property type="evidence" value="ECO:0007669"/>
    <property type="project" value="TreeGrafter"/>
</dbReference>
<evidence type="ECO:0000259" key="2">
    <source>
        <dbReference type="Pfam" id="PF00561"/>
    </source>
</evidence>
<reference evidence="3" key="1">
    <citation type="submission" date="2021-01" db="EMBL/GenBank/DDBJ databases">
        <authorList>
            <person name="Corre E."/>
            <person name="Pelletier E."/>
            <person name="Niang G."/>
            <person name="Scheremetjew M."/>
            <person name="Finn R."/>
            <person name="Kale V."/>
            <person name="Holt S."/>
            <person name="Cochrane G."/>
            <person name="Meng A."/>
            <person name="Brown T."/>
            <person name="Cohen L."/>
        </authorList>
    </citation>
    <scope>NUCLEOTIDE SEQUENCE</scope>
    <source>
        <strain evidence="3">RCC3387</strain>
    </source>
</reference>
<dbReference type="InterPro" id="IPR000073">
    <property type="entry name" value="AB_hydrolase_1"/>
</dbReference>
<dbReference type="AlphaFoldDB" id="A0A7S2KME2"/>
<dbReference type="Pfam" id="PF00561">
    <property type="entry name" value="Abhydrolase_1"/>
    <property type="match status" value="1"/>
</dbReference>
<proteinExistence type="predicted"/>
<dbReference type="InterPro" id="IPR050266">
    <property type="entry name" value="AB_hydrolase_sf"/>
</dbReference>
<evidence type="ECO:0000313" key="3">
    <source>
        <dbReference type="EMBL" id="CAD9581213.1"/>
    </source>
</evidence>
<dbReference type="GO" id="GO:0016787">
    <property type="term" value="F:hydrolase activity"/>
    <property type="evidence" value="ECO:0007669"/>
    <property type="project" value="UniProtKB-KW"/>
</dbReference>
<dbReference type="Gene3D" id="3.40.50.1820">
    <property type="entry name" value="alpha/beta hydrolase"/>
    <property type="match status" value="1"/>
</dbReference>
<feature type="domain" description="AB hydrolase-1" evidence="2">
    <location>
        <begin position="51"/>
        <end position="317"/>
    </location>
</feature>
<keyword evidence="1" id="KW-0378">Hydrolase</keyword>
<organism evidence="3">
    <name type="scientific">Zooxanthella nutricula</name>
    <dbReference type="NCBI Taxonomy" id="1333877"/>
    <lineage>
        <taxon>Eukaryota</taxon>
        <taxon>Sar</taxon>
        <taxon>Alveolata</taxon>
        <taxon>Dinophyceae</taxon>
        <taxon>Peridiniales</taxon>
        <taxon>Peridiniales incertae sedis</taxon>
        <taxon>Zooxanthella</taxon>
    </lineage>
</organism>
<sequence length="338" mass="37285">MALLQEPAPLGPSAAEAWEQRKAGLETGSLTLEDGRTLSFHIDGDRRSGKPVILLLHGMLSSRVMWVSHAPPEKCVYVVPSRPGYADSSDPGPRYTLTHFARDIERLMDHLGIGEFSVIGHSSGGPPALAVAAALGRRRVKVVACLGGDTEYSNPSPRTPVDPVAKDMLWCFAGVFRRWWTPFFVPFILRRCQFLFMLLGRLASRRTALFLRAMLRPEELPMWEEARGDNFFRIALCESTRAAVDPSPMRSGMAGMINDFAAERLRRFDFDASAIKSKVLFWSGELDKPCLDPTLFNHEVLCPSSELRVVPNRGHLGVLAPDTLAELVDAVLAAAATT</sequence>
<gene>
    <name evidence="3" type="ORF">BRAN1462_LOCUS31361</name>
</gene>